<proteinExistence type="predicted"/>
<name>A0A1F8AT08_9BACT</name>
<dbReference type="Proteomes" id="UP000178603">
    <property type="component" value="Unassembled WGS sequence"/>
</dbReference>
<organism evidence="1 2">
    <name type="scientific">Candidatus Woesebacteria bacterium RIFCSPHIGHO2_12_FULL_41_24</name>
    <dbReference type="NCBI Taxonomy" id="1802510"/>
    <lineage>
        <taxon>Bacteria</taxon>
        <taxon>Candidatus Woeseibacteriota</taxon>
    </lineage>
</organism>
<sequence>MANQIKTFYFKRAEYFVGDANGSEILLKIDYKNKKYELENKGKKNGILVREAKKIGKSLIKRKHGMNFVDRVIGKG</sequence>
<reference evidence="1 2" key="1">
    <citation type="journal article" date="2016" name="Nat. Commun.">
        <title>Thousands of microbial genomes shed light on interconnected biogeochemical processes in an aquifer system.</title>
        <authorList>
            <person name="Anantharaman K."/>
            <person name="Brown C.T."/>
            <person name="Hug L.A."/>
            <person name="Sharon I."/>
            <person name="Castelle C.J."/>
            <person name="Probst A.J."/>
            <person name="Thomas B.C."/>
            <person name="Singh A."/>
            <person name="Wilkins M.J."/>
            <person name="Karaoz U."/>
            <person name="Brodie E.L."/>
            <person name="Williams K.H."/>
            <person name="Hubbard S.S."/>
            <person name="Banfield J.F."/>
        </authorList>
    </citation>
    <scope>NUCLEOTIDE SEQUENCE [LARGE SCALE GENOMIC DNA]</scope>
</reference>
<accession>A0A1F8AT08</accession>
<comment type="caution">
    <text evidence="1">The sequence shown here is derived from an EMBL/GenBank/DDBJ whole genome shotgun (WGS) entry which is preliminary data.</text>
</comment>
<dbReference type="AlphaFoldDB" id="A0A1F8AT08"/>
<evidence type="ECO:0000313" key="2">
    <source>
        <dbReference type="Proteomes" id="UP000178603"/>
    </source>
</evidence>
<evidence type="ECO:0000313" key="1">
    <source>
        <dbReference type="EMBL" id="OGM54882.1"/>
    </source>
</evidence>
<dbReference type="EMBL" id="MGGW01000009">
    <property type="protein sequence ID" value="OGM54882.1"/>
    <property type="molecule type" value="Genomic_DNA"/>
</dbReference>
<protein>
    <submittedName>
        <fullName evidence="1">Uncharacterized protein</fullName>
    </submittedName>
</protein>
<gene>
    <name evidence="1" type="ORF">A3E44_01865</name>
</gene>